<gene>
    <name evidence="1" type="ORF">HMPREF1979_00032</name>
</gene>
<organism evidence="1 2">
    <name type="scientific">Actinomyces johnsonii F0542</name>
    <dbReference type="NCBI Taxonomy" id="1321818"/>
    <lineage>
        <taxon>Bacteria</taxon>
        <taxon>Bacillati</taxon>
        <taxon>Actinomycetota</taxon>
        <taxon>Actinomycetes</taxon>
        <taxon>Actinomycetales</taxon>
        <taxon>Actinomycetaceae</taxon>
        <taxon>Actinomyces</taxon>
    </lineage>
</organism>
<dbReference type="PATRIC" id="fig|1321818.3.peg.27"/>
<comment type="caution">
    <text evidence="1">The sequence shown here is derived from an EMBL/GenBank/DDBJ whole genome shotgun (WGS) entry which is preliminary data.</text>
</comment>
<evidence type="ECO:0000313" key="2">
    <source>
        <dbReference type="Proteomes" id="UP000016536"/>
    </source>
</evidence>
<proteinExistence type="predicted"/>
<protein>
    <submittedName>
        <fullName evidence="1">Uncharacterized protein</fullName>
    </submittedName>
</protein>
<keyword evidence="2" id="KW-1185">Reference proteome</keyword>
<reference evidence="1 2" key="1">
    <citation type="submission" date="2013-08" db="EMBL/GenBank/DDBJ databases">
        <authorList>
            <person name="Weinstock G."/>
            <person name="Sodergren E."/>
            <person name="Wylie T."/>
            <person name="Fulton L."/>
            <person name="Fulton R."/>
            <person name="Fronick C."/>
            <person name="O'Laughlin M."/>
            <person name="Godfrey J."/>
            <person name="Miner T."/>
            <person name="Herter B."/>
            <person name="Appelbaum E."/>
            <person name="Cordes M."/>
            <person name="Lek S."/>
            <person name="Wollam A."/>
            <person name="Pepin K.H."/>
            <person name="Palsikar V.B."/>
            <person name="Mitreva M."/>
            <person name="Wilson R.K."/>
        </authorList>
    </citation>
    <scope>NUCLEOTIDE SEQUENCE [LARGE SCALE GENOMIC DNA]</scope>
    <source>
        <strain evidence="1 2">F0542</strain>
    </source>
</reference>
<evidence type="ECO:0000313" key="1">
    <source>
        <dbReference type="EMBL" id="ERH25938.1"/>
    </source>
</evidence>
<accession>U1S222</accession>
<sequence length="61" mass="6585">MWEVLPLCGATPDGATGTPAVVIDMTPVRDRSGPARLLGVVPGRSKKVLKTWLAARDELWK</sequence>
<dbReference type="EMBL" id="AWSE01000003">
    <property type="protein sequence ID" value="ERH25938.1"/>
    <property type="molecule type" value="Genomic_DNA"/>
</dbReference>
<dbReference type="HOGENOM" id="CLU_208852_0_0_11"/>
<name>U1S222_9ACTO</name>
<dbReference type="AlphaFoldDB" id="U1S222"/>
<dbReference type="Proteomes" id="UP000016536">
    <property type="component" value="Unassembled WGS sequence"/>
</dbReference>